<dbReference type="PIRSF" id="PIRSF005457">
    <property type="entry name" value="Glx"/>
    <property type="match status" value="1"/>
</dbReference>
<keyword evidence="6 7" id="KW-0862">Zinc</keyword>
<comment type="subunit">
    <text evidence="7">Monomer.</text>
</comment>
<feature type="binding site" evidence="7">
    <location>
        <position position="54"/>
    </location>
    <ligand>
        <name>Zn(2+)</name>
        <dbReference type="ChEBI" id="CHEBI:29105"/>
        <label>1</label>
    </ligand>
</feature>
<dbReference type="PROSITE" id="PS00743">
    <property type="entry name" value="BETA_LACTAMASE_B_1"/>
    <property type="match status" value="1"/>
</dbReference>
<accession>A0A060QL16</accession>
<feature type="domain" description="Metallo-beta-lactamase" evidence="8">
    <location>
        <begin position="13"/>
        <end position="169"/>
    </location>
</feature>
<dbReference type="GO" id="GO:0017001">
    <property type="term" value="P:antibiotic catabolic process"/>
    <property type="evidence" value="ECO:0007669"/>
    <property type="project" value="InterPro"/>
</dbReference>
<evidence type="ECO:0000313" key="10">
    <source>
        <dbReference type="Proteomes" id="UP000027583"/>
    </source>
</evidence>
<dbReference type="Pfam" id="PF16123">
    <property type="entry name" value="HAGH_C"/>
    <property type="match status" value="1"/>
</dbReference>
<dbReference type="SUPFAM" id="SSF56281">
    <property type="entry name" value="Metallo-hydrolase/oxidoreductase"/>
    <property type="match status" value="1"/>
</dbReference>
<dbReference type="Gene3D" id="3.60.15.10">
    <property type="entry name" value="Ribonuclease Z/Hydroxyacylglutathione hydrolase-like"/>
    <property type="match status" value="1"/>
</dbReference>
<dbReference type="EMBL" id="CBLX010000013">
    <property type="protein sequence ID" value="CDG39932.1"/>
    <property type="molecule type" value="Genomic_DNA"/>
</dbReference>
<feature type="binding site" evidence="7">
    <location>
        <position position="169"/>
    </location>
    <ligand>
        <name>Zn(2+)</name>
        <dbReference type="ChEBI" id="CHEBI:29105"/>
        <label>2</label>
    </ligand>
</feature>
<evidence type="ECO:0000256" key="1">
    <source>
        <dbReference type="ARBA" id="ARBA00001623"/>
    </source>
</evidence>
<feature type="binding site" evidence="7">
    <location>
        <position position="131"/>
    </location>
    <ligand>
        <name>Zn(2+)</name>
        <dbReference type="ChEBI" id="CHEBI:29105"/>
        <label>2</label>
    </ligand>
</feature>
<dbReference type="CDD" id="cd07723">
    <property type="entry name" value="hydroxyacylglutathione_hydrolase_MBL-fold"/>
    <property type="match status" value="1"/>
</dbReference>
<protein>
    <recommendedName>
        <fullName evidence="7">Hydroxyacylglutathione hydrolase</fullName>
        <ecNumber evidence="7">3.1.2.6</ecNumber>
    </recommendedName>
    <alternativeName>
        <fullName evidence="7">Glyoxalase II</fullName>
        <shortName evidence="7">Glx II</shortName>
    </alternativeName>
</protein>
<dbReference type="GO" id="GO:0008270">
    <property type="term" value="F:zinc ion binding"/>
    <property type="evidence" value="ECO:0007669"/>
    <property type="project" value="InterPro"/>
</dbReference>
<reference evidence="9 10" key="1">
    <citation type="journal article" date="2014" name="Genome Biol. Evol.">
        <title>Acetic acid bacteria genomes reveal functional traits for adaptation to life in insect guts.</title>
        <authorList>
            <person name="Chouaia B."/>
            <person name="Gaiarsa S."/>
            <person name="Crotti E."/>
            <person name="Comandatore F."/>
            <person name="Degli Esposti M."/>
            <person name="Ricci I."/>
            <person name="Alma A."/>
            <person name="Favia G."/>
            <person name="Bandi C."/>
            <person name="Daffonchio D."/>
        </authorList>
    </citation>
    <scope>NUCLEOTIDE SEQUENCE [LARGE SCALE GENOMIC DNA]</scope>
    <source>
        <strain evidence="9 10">SF2.1</strain>
    </source>
</reference>
<evidence type="ECO:0000256" key="6">
    <source>
        <dbReference type="ARBA" id="ARBA00022833"/>
    </source>
</evidence>
<dbReference type="InterPro" id="IPR017782">
    <property type="entry name" value="Hydroxyacylglutathione_Hdrlase"/>
</dbReference>
<evidence type="ECO:0000256" key="5">
    <source>
        <dbReference type="ARBA" id="ARBA00022801"/>
    </source>
</evidence>
<comment type="similarity">
    <text evidence="3 7">Belongs to the metallo-beta-lactamase superfamily. Glyoxalase II family.</text>
</comment>
<dbReference type="InterPro" id="IPR001018">
    <property type="entry name" value="Beta-lactamase_class-B_CS"/>
</dbReference>
<evidence type="ECO:0000259" key="8">
    <source>
        <dbReference type="SMART" id="SM00849"/>
    </source>
</evidence>
<dbReference type="GO" id="GO:0019243">
    <property type="term" value="P:methylglyoxal catabolic process to D-lactate via S-lactoyl-glutathione"/>
    <property type="evidence" value="ECO:0007669"/>
    <property type="project" value="UniProtKB-UniRule"/>
</dbReference>
<dbReference type="RefSeq" id="WP_035444154.1">
    <property type="nucleotide sequence ID" value="NZ_CBLX010000013.1"/>
</dbReference>
<evidence type="ECO:0000313" key="9">
    <source>
        <dbReference type="EMBL" id="CDG39932.1"/>
    </source>
</evidence>
<feature type="binding site" evidence="7">
    <location>
        <position position="56"/>
    </location>
    <ligand>
        <name>Zn(2+)</name>
        <dbReference type="ChEBI" id="CHEBI:29105"/>
        <label>1</label>
    </ligand>
</feature>
<dbReference type="GO" id="GO:0004416">
    <property type="term" value="F:hydroxyacylglutathione hydrolase activity"/>
    <property type="evidence" value="ECO:0007669"/>
    <property type="project" value="UniProtKB-UniRule"/>
</dbReference>
<dbReference type="InterPro" id="IPR001279">
    <property type="entry name" value="Metallo-B-lactamas"/>
</dbReference>
<keyword evidence="5 7" id="KW-0378">Hydrolase</keyword>
<feature type="binding site" evidence="7">
    <location>
        <position position="131"/>
    </location>
    <ligand>
        <name>Zn(2+)</name>
        <dbReference type="ChEBI" id="CHEBI:29105"/>
        <label>1</label>
    </ligand>
</feature>
<dbReference type="NCBIfam" id="TIGR03413">
    <property type="entry name" value="GSH_gloB"/>
    <property type="match status" value="1"/>
</dbReference>
<dbReference type="PANTHER" id="PTHR43705">
    <property type="entry name" value="HYDROXYACYLGLUTATHIONE HYDROLASE"/>
    <property type="match status" value="1"/>
</dbReference>
<evidence type="ECO:0000256" key="7">
    <source>
        <dbReference type="HAMAP-Rule" id="MF_01374"/>
    </source>
</evidence>
<keyword evidence="4 7" id="KW-0479">Metal-binding</keyword>
<gene>
    <name evidence="7" type="primary">gloB</name>
    <name evidence="9" type="ORF">ASAP_1887</name>
</gene>
<comment type="caution">
    <text evidence="9">The sequence shown here is derived from an EMBL/GenBank/DDBJ whole genome shotgun (WGS) entry which is preliminary data.</text>
</comment>
<dbReference type="InterPro" id="IPR032282">
    <property type="entry name" value="HAGH_C"/>
</dbReference>
<comment type="catalytic activity">
    <reaction evidence="1 7">
        <text>an S-(2-hydroxyacyl)glutathione + H2O = a 2-hydroxy carboxylate + glutathione + H(+)</text>
        <dbReference type="Rhea" id="RHEA:21864"/>
        <dbReference type="ChEBI" id="CHEBI:15377"/>
        <dbReference type="ChEBI" id="CHEBI:15378"/>
        <dbReference type="ChEBI" id="CHEBI:57925"/>
        <dbReference type="ChEBI" id="CHEBI:58896"/>
        <dbReference type="ChEBI" id="CHEBI:71261"/>
        <dbReference type="EC" id="3.1.2.6"/>
    </reaction>
</comment>
<dbReference type="InterPro" id="IPR050110">
    <property type="entry name" value="Glyoxalase_II_hydrolase"/>
</dbReference>
<evidence type="ECO:0000256" key="3">
    <source>
        <dbReference type="ARBA" id="ARBA00006759"/>
    </source>
</evidence>
<feature type="binding site" evidence="7">
    <location>
        <position position="58"/>
    </location>
    <ligand>
        <name>Zn(2+)</name>
        <dbReference type="ChEBI" id="CHEBI:29105"/>
        <label>2</label>
    </ligand>
</feature>
<name>A0A060QL16_9PROT</name>
<dbReference type="SMART" id="SM00849">
    <property type="entry name" value="Lactamase_B"/>
    <property type="match status" value="1"/>
</dbReference>
<feature type="binding site" evidence="7">
    <location>
        <position position="59"/>
    </location>
    <ligand>
        <name>Zn(2+)</name>
        <dbReference type="ChEBI" id="CHEBI:29105"/>
        <label>2</label>
    </ligand>
</feature>
<dbReference type="UniPathway" id="UPA00619">
    <property type="reaction ID" value="UER00676"/>
</dbReference>
<dbReference type="GO" id="GO:0008800">
    <property type="term" value="F:beta-lactamase activity"/>
    <property type="evidence" value="ECO:0007669"/>
    <property type="project" value="InterPro"/>
</dbReference>
<dbReference type="HAMAP" id="MF_01374">
    <property type="entry name" value="Glyoxalase_2"/>
    <property type="match status" value="1"/>
</dbReference>
<dbReference type="Pfam" id="PF00753">
    <property type="entry name" value="Lactamase_B"/>
    <property type="match status" value="1"/>
</dbReference>
<evidence type="ECO:0000256" key="4">
    <source>
        <dbReference type="ARBA" id="ARBA00022723"/>
    </source>
</evidence>
<organism evidence="9 10">
    <name type="scientific">Asaia bogorensis</name>
    <dbReference type="NCBI Taxonomy" id="91915"/>
    <lineage>
        <taxon>Bacteria</taxon>
        <taxon>Pseudomonadati</taxon>
        <taxon>Pseudomonadota</taxon>
        <taxon>Alphaproteobacteria</taxon>
        <taxon>Acetobacterales</taxon>
        <taxon>Acetobacteraceae</taxon>
        <taxon>Asaia</taxon>
    </lineage>
</organism>
<dbReference type="InterPro" id="IPR036866">
    <property type="entry name" value="RibonucZ/Hydroxyglut_hydro"/>
</dbReference>
<comment type="cofactor">
    <cofactor evidence="7">
        <name>Zn(2+)</name>
        <dbReference type="ChEBI" id="CHEBI:29105"/>
    </cofactor>
    <text evidence="7">Binds 2 Zn(2+) ions per subunit.</text>
</comment>
<proteinExistence type="inferred from homology"/>
<evidence type="ECO:0000256" key="2">
    <source>
        <dbReference type="ARBA" id="ARBA00004963"/>
    </source>
</evidence>
<dbReference type="eggNOG" id="COG0491">
    <property type="taxonomic scope" value="Bacteria"/>
</dbReference>
<feature type="binding site" evidence="7">
    <location>
        <position position="112"/>
    </location>
    <ligand>
        <name>Zn(2+)</name>
        <dbReference type="ChEBI" id="CHEBI:29105"/>
        <label>1</label>
    </ligand>
</feature>
<dbReference type="PANTHER" id="PTHR43705:SF1">
    <property type="entry name" value="HYDROXYACYLGLUTATHIONE HYDROLASE GLOB"/>
    <property type="match status" value="1"/>
</dbReference>
<reference evidence="9 10" key="2">
    <citation type="journal article" date="2014" name="PLoS ONE">
        <title>Evolution of mitochondria reconstructed from the energy metabolism of living bacteria.</title>
        <authorList>
            <person name="Degli Esposti M."/>
            <person name="Chouaia B."/>
            <person name="Comandatore F."/>
            <person name="Crotti E."/>
            <person name="Sassera D."/>
            <person name="Lievens P.M."/>
            <person name="Daffonchio D."/>
            <person name="Bandi C."/>
        </authorList>
    </citation>
    <scope>NUCLEOTIDE SEQUENCE [LARGE SCALE GENOMIC DNA]</scope>
    <source>
        <strain evidence="9 10">SF2.1</strain>
    </source>
</reference>
<dbReference type="AlphaFoldDB" id="A0A060QL16"/>
<sequence length="239" mass="26131">MSLQIKAVPFARDNYAWLLTDPQTGIVAVVDPGESDPVAEVIGDGRLDLILLTHHHADHIGGAEALRQKYGARIAGAEADQARLPPLDLLLHDEDRIAVGHDLGEVIATPGHARGHISLYFRSVPALFCGDTLFSLGCGRLLEGTAEEMFTSLHRFDPLPDDTLVYCGHEYTQSNAAFALSIDPTNEALRQRAAEVEALRAEGRPSLPVRLGLERETNPFLRAPDSSELGRLRQAKDRF</sequence>
<dbReference type="Proteomes" id="UP000027583">
    <property type="component" value="Unassembled WGS sequence"/>
</dbReference>
<comment type="pathway">
    <text evidence="2 7">Secondary metabolite metabolism; methylglyoxal degradation; (R)-lactate from methylglyoxal: step 2/2.</text>
</comment>
<dbReference type="InterPro" id="IPR035680">
    <property type="entry name" value="Clx_II_MBL"/>
</dbReference>
<dbReference type="EC" id="3.1.2.6" evidence="7"/>
<comment type="function">
    <text evidence="7">Thiolesterase that catalyzes the hydrolysis of S-D-lactoyl-glutathione to form glutathione and D-lactic acid.</text>
</comment>